<evidence type="ECO:0000313" key="1">
    <source>
        <dbReference type="EMBL" id="CAG8704415.1"/>
    </source>
</evidence>
<evidence type="ECO:0000313" key="2">
    <source>
        <dbReference type="Proteomes" id="UP000789366"/>
    </source>
</evidence>
<accession>A0ACA9PG43</accession>
<dbReference type="Proteomes" id="UP000789366">
    <property type="component" value="Unassembled WGS sequence"/>
</dbReference>
<dbReference type="EMBL" id="CAJVPW010024302">
    <property type="protein sequence ID" value="CAG8704415.1"/>
    <property type="molecule type" value="Genomic_DNA"/>
</dbReference>
<keyword evidence="2" id="KW-1185">Reference proteome</keyword>
<name>A0ACA9PG43_9GLOM</name>
<comment type="caution">
    <text evidence="1">The sequence shown here is derived from an EMBL/GenBank/DDBJ whole genome shotgun (WGS) entry which is preliminary data.</text>
</comment>
<gene>
    <name evidence="1" type="ORF">SPELUC_LOCUS11444</name>
</gene>
<proteinExistence type="predicted"/>
<organism evidence="1 2">
    <name type="scientific">Cetraspora pellucida</name>
    <dbReference type="NCBI Taxonomy" id="1433469"/>
    <lineage>
        <taxon>Eukaryota</taxon>
        <taxon>Fungi</taxon>
        <taxon>Fungi incertae sedis</taxon>
        <taxon>Mucoromycota</taxon>
        <taxon>Glomeromycotina</taxon>
        <taxon>Glomeromycetes</taxon>
        <taxon>Diversisporales</taxon>
        <taxon>Gigasporaceae</taxon>
        <taxon>Cetraspora</taxon>
    </lineage>
</organism>
<sequence length="157" mass="18567">MPKSSKYYVVFNGRIPGVYNTLEECDEQVNDFVSSYYKDFSSLNEANEAFEKRKKDDSENATSSYLFEFTNILQILENDNDEEKLTISTRNKNIYLMFIENRIPKWLKNDWMSRGAKLKAPKEICIRINEYIEKRKNIIEYNYSKKGKVLLSHSTSI</sequence>
<protein>
    <submittedName>
        <fullName evidence="1">4041_t:CDS:1</fullName>
    </submittedName>
</protein>
<reference evidence="1" key="1">
    <citation type="submission" date="2021-06" db="EMBL/GenBank/DDBJ databases">
        <authorList>
            <person name="Kallberg Y."/>
            <person name="Tangrot J."/>
            <person name="Rosling A."/>
        </authorList>
    </citation>
    <scope>NUCLEOTIDE SEQUENCE</scope>
    <source>
        <strain evidence="1">28 12/20/2015</strain>
    </source>
</reference>